<feature type="domain" description="Glycosyltransferase subfamily 4-like N-terminal" evidence="4">
    <location>
        <begin position="21"/>
        <end position="170"/>
    </location>
</feature>
<name>A0A7M2YX53_9ACTN</name>
<dbReference type="PANTHER" id="PTHR46401">
    <property type="entry name" value="GLYCOSYLTRANSFERASE WBBK-RELATED"/>
    <property type="match status" value="1"/>
</dbReference>
<dbReference type="CDD" id="cd03809">
    <property type="entry name" value="GT4_MtfB-like"/>
    <property type="match status" value="1"/>
</dbReference>
<keyword evidence="1" id="KW-0328">Glycosyltransferase</keyword>
<reference evidence="5 6" key="1">
    <citation type="submission" date="2018-07" db="EMBL/GenBank/DDBJ databases">
        <title>High-quality-draft genome sequence of Gaiella occulta.</title>
        <authorList>
            <person name="Severino R."/>
            <person name="Froufe H.J.C."/>
            <person name="Rainey F.A."/>
            <person name="Barroso C."/>
            <person name="Albuquerque L."/>
            <person name="Lobo-Da-Cunha A."/>
            <person name="Da Costa M.S."/>
            <person name="Egas C."/>
        </authorList>
    </citation>
    <scope>NUCLEOTIDE SEQUENCE [LARGE SCALE GENOMIC DNA]</scope>
    <source>
        <strain evidence="5 6">F2-233</strain>
    </source>
</reference>
<gene>
    <name evidence="5" type="ORF">Gocc_1886</name>
</gene>
<protein>
    <submittedName>
        <fullName evidence="5">Glycosyltransferase</fullName>
    </submittedName>
</protein>
<evidence type="ECO:0000259" key="3">
    <source>
        <dbReference type="Pfam" id="PF00534"/>
    </source>
</evidence>
<dbReference type="Gene3D" id="3.40.50.2000">
    <property type="entry name" value="Glycogen Phosphorylase B"/>
    <property type="match status" value="2"/>
</dbReference>
<evidence type="ECO:0000256" key="2">
    <source>
        <dbReference type="ARBA" id="ARBA00022679"/>
    </source>
</evidence>
<evidence type="ECO:0000313" key="6">
    <source>
        <dbReference type="Proteomes" id="UP000254134"/>
    </source>
</evidence>
<evidence type="ECO:0000313" key="5">
    <source>
        <dbReference type="EMBL" id="RDI74310.1"/>
    </source>
</evidence>
<evidence type="ECO:0000259" key="4">
    <source>
        <dbReference type="Pfam" id="PF13439"/>
    </source>
</evidence>
<accession>A0A7M2YX53</accession>
<comment type="caution">
    <text evidence="5">The sequence shown here is derived from an EMBL/GenBank/DDBJ whole genome shotgun (WGS) entry which is preliminary data.</text>
</comment>
<sequence length="340" mass="36345">MSVPLVVIDADVLGRRRTGDETYVLNVLRELPALAGAAGLRLAAVTRAPELVPPGIEAIRLDVPSQELRMAWALPRLLRRSGASLVHTQYALPLRSPCPAVVTIHDLSFERRPELMRRRDRLVFPRIVPRSARRAARVLTVSERSKRDLVELYGLAPAAIVVTPNGVDPAFRPGSGGTRDYVLSVGAIQARKNQLAALEAAQEVGLPFVVVGPEKDAALARELRERGATLRGYVTVEELAALYRGAACLVQASSYEGFGLPVLEAMASGTPVVTVPDPALLEVAGGAAVVVEGGALAGGIRQALADHDRLVAAGLERARAYSWTATAERTLAVYREVIGR</sequence>
<dbReference type="SUPFAM" id="SSF53756">
    <property type="entry name" value="UDP-Glycosyltransferase/glycogen phosphorylase"/>
    <property type="match status" value="1"/>
</dbReference>
<keyword evidence="6" id="KW-1185">Reference proteome</keyword>
<dbReference type="Pfam" id="PF13439">
    <property type="entry name" value="Glyco_transf_4"/>
    <property type="match status" value="1"/>
</dbReference>
<evidence type="ECO:0000256" key="1">
    <source>
        <dbReference type="ARBA" id="ARBA00022676"/>
    </source>
</evidence>
<dbReference type="AlphaFoldDB" id="A0A7M2YX53"/>
<organism evidence="5 6">
    <name type="scientific">Gaiella occulta</name>
    <dbReference type="NCBI Taxonomy" id="1002870"/>
    <lineage>
        <taxon>Bacteria</taxon>
        <taxon>Bacillati</taxon>
        <taxon>Actinomycetota</taxon>
        <taxon>Thermoleophilia</taxon>
        <taxon>Gaiellales</taxon>
        <taxon>Gaiellaceae</taxon>
        <taxon>Gaiella</taxon>
    </lineage>
</organism>
<dbReference type="InterPro" id="IPR028098">
    <property type="entry name" value="Glyco_trans_4-like_N"/>
</dbReference>
<proteinExistence type="predicted"/>
<dbReference type="Pfam" id="PF00534">
    <property type="entry name" value="Glycos_transf_1"/>
    <property type="match status" value="1"/>
</dbReference>
<keyword evidence="2 5" id="KW-0808">Transferase</keyword>
<dbReference type="Proteomes" id="UP000254134">
    <property type="component" value="Unassembled WGS sequence"/>
</dbReference>
<dbReference type="EMBL" id="QQZY01000004">
    <property type="protein sequence ID" value="RDI74310.1"/>
    <property type="molecule type" value="Genomic_DNA"/>
</dbReference>
<dbReference type="GO" id="GO:0009103">
    <property type="term" value="P:lipopolysaccharide biosynthetic process"/>
    <property type="evidence" value="ECO:0007669"/>
    <property type="project" value="TreeGrafter"/>
</dbReference>
<reference evidence="6" key="2">
    <citation type="journal article" date="2019" name="MicrobiologyOpen">
        <title>High-quality draft genome sequence of Gaiella occulta isolated from a 150 meter deep mineral water borehole and comparison with the genome sequences of other deep-branching lineages of the phylum Actinobacteria.</title>
        <authorList>
            <person name="Severino R."/>
            <person name="Froufe H.J.C."/>
            <person name="Barroso C."/>
            <person name="Albuquerque L."/>
            <person name="Lobo-da-Cunha A."/>
            <person name="da Costa M.S."/>
            <person name="Egas C."/>
        </authorList>
    </citation>
    <scope>NUCLEOTIDE SEQUENCE [LARGE SCALE GENOMIC DNA]</scope>
    <source>
        <strain evidence="6">F2-233</strain>
    </source>
</reference>
<feature type="domain" description="Glycosyl transferase family 1" evidence="3">
    <location>
        <begin position="175"/>
        <end position="308"/>
    </location>
</feature>
<dbReference type="InterPro" id="IPR001296">
    <property type="entry name" value="Glyco_trans_1"/>
</dbReference>
<dbReference type="GO" id="GO:0016757">
    <property type="term" value="F:glycosyltransferase activity"/>
    <property type="evidence" value="ECO:0007669"/>
    <property type="project" value="UniProtKB-KW"/>
</dbReference>
<dbReference type="PANTHER" id="PTHR46401:SF2">
    <property type="entry name" value="GLYCOSYLTRANSFERASE WBBK-RELATED"/>
    <property type="match status" value="1"/>
</dbReference>